<name>A0A2P6S8W4_ROSCH</name>
<sequence length="61" mass="6668">MASLTIGHYLSKLSSGWKPIRVLANGLLDNKPMTTGRPITNGLTFETLYRPSSYVTCLGPK</sequence>
<reference evidence="1 2" key="1">
    <citation type="journal article" date="2018" name="Nat. Genet.">
        <title>The Rosa genome provides new insights in the design of modern roses.</title>
        <authorList>
            <person name="Bendahmane M."/>
        </authorList>
    </citation>
    <scope>NUCLEOTIDE SEQUENCE [LARGE SCALE GENOMIC DNA]</scope>
    <source>
        <strain evidence="2">cv. Old Blush</strain>
    </source>
</reference>
<dbReference type="Proteomes" id="UP000238479">
    <property type="component" value="Chromosome 1"/>
</dbReference>
<evidence type="ECO:0000313" key="1">
    <source>
        <dbReference type="EMBL" id="PRQ55086.1"/>
    </source>
</evidence>
<dbReference type="AlphaFoldDB" id="A0A2P6S8W4"/>
<accession>A0A2P6S8W4</accession>
<evidence type="ECO:0000313" key="2">
    <source>
        <dbReference type="Proteomes" id="UP000238479"/>
    </source>
</evidence>
<proteinExistence type="predicted"/>
<dbReference type="EMBL" id="PDCK01000039">
    <property type="protein sequence ID" value="PRQ55086.1"/>
    <property type="molecule type" value="Genomic_DNA"/>
</dbReference>
<keyword evidence="2" id="KW-1185">Reference proteome</keyword>
<gene>
    <name evidence="1" type="ORF">RchiOBHm_Chr1g0320741</name>
</gene>
<comment type="caution">
    <text evidence="1">The sequence shown here is derived from an EMBL/GenBank/DDBJ whole genome shotgun (WGS) entry which is preliminary data.</text>
</comment>
<protein>
    <submittedName>
        <fullName evidence="1">Uncharacterized protein</fullName>
    </submittedName>
</protein>
<organism evidence="1 2">
    <name type="scientific">Rosa chinensis</name>
    <name type="common">China rose</name>
    <dbReference type="NCBI Taxonomy" id="74649"/>
    <lineage>
        <taxon>Eukaryota</taxon>
        <taxon>Viridiplantae</taxon>
        <taxon>Streptophyta</taxon>
        <taxon>Embryophyta</taxon>
        <taxon>Tracheophyta</taxon>
        <taxon>Spermatophyta</taxon>
        <taxon>Magnoliopsida</taxon>
        <taxon>eudicotyledons</taxon>
        <taxon>Gunneridae</taxon>
        <taxon>Pentapetalae</taxon>
        <taxon>rosids</taxon>
        <taxon>fabids</taxon>
        <taxon>Rosales</taxon>
        <taxon>Rosaceae</taxon>
        <taxon>Rosoideae</taxon>
        <taxon>Rosoideae incertae sedis</taxon>
        <taxon>Rosa</taxon>
    </lineage>
</organism>
<dbReference type="Gramene" id="PRQ55086">
    <property type="protein sequence ID" value="PRQ55086"/>
    <property type="gene ID" value="RchiOBHm_Chr1g0320741"/>
</dbReference>